<dbReference type="RefSeq" id="WP_096370580.1">
    <property type="nucleotide sequence ID" value="NZ_AP017624.1"/>
</dbReference>
<name>A0A1B4Y2K3_MYCUL</name>
<dbReference type="Proteomes" id="UP000218067">
    <property type="component" value="Chromosome"/>
</dbReference>
<evidence type="ECO:0000313" key="2">
    <source>
        <dbReference type="Proteomes" id="UP000218067"/>
    </source>
</evidence>
<protein>
    <recommendedName>
        <fullName evidence="3">Class I SAM-dependent methyltransferase</fullName>
    </recommendedName>
</protein>
<dbReference type="GeneID" id="93436701"/>
<dbReference type="AlphaFoldDB" id="A0A1B4Y2K3"/>
<evidence type="ECO:0008006" key="3">
    <source>
        <dbReference type="Google" id="ProtNLM"/>
    </source>
</evidence>
<sequence>MNPPPQGKRSLAGPSWATYRQSIGDRSGLFATFAAAWAPAKALYPGCYLDISPSTAIPSVTYVDTDRRAARYFASHEFAVAELRDRTRPGVEPDVNFLHADYTTALGLAQAHFDLLISLYAGPLWDHRQRYLKPRGLFLANTSHGDASLAALDPRLELVAAVHHRGEHYRFDTDALDSYLTPKTPTAADPDAIRRKGRGIAYTRTAFAYLFRLA</sequence>
<organism evidence="1 2">
    <name type="scientific">Mycobacterium ulcerans subsp. shinshuense</name>
    <dbReference type="NCBI Taxonomy" id="1124626"/>
    <lineage>
        <taxon>Bacteria</taxon>
        <taxon>Bacillati</taxon>
        <taxon>Actinomycetota</taxon>
        <taxon>Actinomycetes</taxon>
        <taxon>Mycobacteriales</taxon>
        <taxon>Mycobacteriaceae</taxon>
        <taxon>Mycobacterium</taxon>
        <taxon>Mycobacterium ulcerans group</taxon>
    </lineage>
</organism>
<proteinExistence type="predicted"/>
<accession>A0A1B4Y2K3</accession>
<dbReference type="SUPFAM" id="SSF53335">
    <property type="entry name" value="S-adenosyl-L-methionine-dependent methyltransferases"/>
    <property type="match status" value="1"/>
</dbReference>
<gene>
    <name evidence="1" type="ORF">SHTP_2081</name>
</gene>
<evidence type="ECO:0000313" key="1">
    <source>
        <dbReference type="EMBL" id="BAV41263.1"/>
    </source>
</evidence>
<reference evidence="1 2" key="1">
    <citation type="submission" date="2016-08" db="EMBL/GenBank/DDBJ databases">
        <title>Complete genome sequence of Mycobacterium shinshuense, a subspecies of M. ulcerans.</title>
        <authorList>
            <person name="Yoshida M."/>
            <person name="Ogura Y."/>
            <person name="Hayashi T."/>
            <person name="Hoshino Y."/>
        </authorList>
    </citation>
    <scope>NUCLEOTIDE SEQUENCE [LARGE SCALE GENOMIC DNA]</scope>
    <source>
        <strain evidence="2">ATCC 33728</strain>
    </source>
</reference>
<dbReference type="InterPro" id="IPR029063">
    <property type="entry name" value="SAM-dependent_MTases_sf"/>
</dbReference>
<dbReference type="EMBL" id="AP017624">
    <property type="protein sequence ID" value="BAV41263.1"/>
    <property type="molecule type" value="Genomic_DNA"/>
</dbReference>
<dbReference type="Gene3D" id="3.40.50.150">
    <property type="entry name" value="Vaccinia Virus protein VP39"/>
    <property type="match status" value="1"/>
</dbReference>